<evidence type="ECO:0000313" key="2">
    <source>
        <dbReference type="Proteomes" id="UP000619260"/>
    </source>
</evidence>
<dbReference type="AlphaFoldDB" id="A0A8J3YI33"/>
<dbReference type="SUPFAM" id="SSF81901">
    <property type="entry name" value="HCP-like"/>
    <property type="match status" value="2"/>
</dbReference>
<evidence type="ECO:0000313" key="1">
    <source>
        <dbReference type="EMBL" id="GIJ44420.1"/>
    </source>
</evidence>
<dbReference type="EMBL" id="BOPF01000003">
    <property type="protein sequence ID" value="GIJ44420.1"/>
    <property type="molecule type" value="Genomic_DNA"/>
</dbReference>
<accession>A0A8J3YI33</accession>
<dbReference type="InterPro" id="IPR011990">
    <property type="entry name" value="TPR-like_helical_dom_sf"/>
</dbReference>
<comment type="caution">
    <text evidence="1">The sequence shown here is derived from an EMBL/GenBank/DDBJ whole genome shotgun (WGS) entry which is preliminary data.</text>
</comment>
<organism evidence="1 2">
    <name type="scientific">Virgisporangium aliadipatigenens</name>
    <dbReference type="NCBI Taxonomy" id="741659"/>
    <lineage>
        <taxon>Bacteria</taxon>
        <taxon>Bacillati</taxon>
        <taxon>Actinomycetota</taxon>
        <taxon>Actinomycetes</taxon>
        <taxon>Micromonosporales</taxon>
        <taxon>Micromonosporaceae</taxon>
        <taxon>Virgisporangium</taxon>
    </lineage>
</organism>
<dbReference type="Gene3D" id="1.25.40.10">
    <property type="entry name" value="Tetratricopeptide repeat domain"/>
    <property type="match status" value="1"/>
</dbReference>
<sequence>MPLTDLTRAFRDDDQRQWAAEIVQDHLADDRIQEECHSLMRFWWQLSTELPQIDETELAATVGPDKLAAVEALIAALRTSHEAVDAWIHDTSERFPWIEDRGWDAGVAWRRSLTFDEPEPVAVPQPRLEVQPPAPRPDGVDAAGARVAFDAGVDGAAMRLATILEHDGDLDGAAAAYRLAAESDDPWALYALGRVYLAKLPPDWRNSDQGLCVWRIDEVWQHAADLGLVEAMYAVALLEDPTDGRSVRYLRQAAALGHAPSCYALGYNAHQRGDRAEAVEWWTKAGGYPPAVEALRSVSGA</sequence>
<proteinExistence type="predicted"/>
<protein>
    <recommendedName>
        <fullName evidence="3">Sel1 repeat family protein</fullName>
    </recommendedName>
</protein>
<evidence type="ECO:0008006" key="3">
    <source>
        <dbReference type="Google" id="ProtNLM"/>
    </source>
</evidence>
<dbReference type="RefSeq" id="WP_203897962.1">
    <property type="nucleotide sequence ID" value="NZ_BOPF01000003.1"/>
</dbReference>
<gene>
    <name evidence="1" type="ORF">Val02_13060</name>
</gene>
<name>A0A8J3YI33_9ACTN</name>
<reference evidence="1" key="1">
    <citation type="submission" date="2021-01" db="EMBL/GenBank/DDBJ databases">
        <title>Whole genome shotgun sequence of Virgisporangium aliadipatigenens NBRC 105644.</title>
        <authorList>
            <person name="Komaki H."/>
            <person name="Tamura T."/>
        </authorList>
    </citation>
    <scope>NUCLEOTIDE SEQUENCE</scope>
    <source>
        <strain evidence="1">NBRC 105644</strain>
    </source>
</reference>
<dbReference type="Proteomes" id="UP000619260">
    <property type="component" value="Unassembled WGS sequence"/>
</dbReference>
<keyword evidence="2" id="KW-1185">Reference proteome</keyword>